<name>A0A8S5R6K1_9CAUD</name>
<dbReference type="PANTHER" id="PTHR24637">
    <property type="entry name" value="COLLAGEN"/>
    <property type="match status" value="1"/>
</dbReference>
<sequence>MSGIYAQLIGQDVGVLPLVEACNKILDYVLENGFGGGSSNPLTPAQLEKIKKDVIDRIKTQVPIGVMLKDCELIDSKLKYTLSDNSNKELDLAILINKSVKDYVDTHKSDLKGDRGLKGEQGVAGVNGKSAYEIWKDKGNTGTEQDFLNSLKGENGTQGQKGEKGNTGESAFETWKRVKSKPTANETEFLDSLKGAKGDAGNKGSDGIQGQKGNDGIGITNIEKVGDKLKITLSNGQVKEFTLSNGGSGTTGITEEQVKTLINTLYKPQIDSKLERGSLDKSITADQLKKSIDKNTNKLTQTITDLKLVGDKLKYKENDIEKSIILPSGSGGLTTQQVKQLIDTDYLPIINSKLEKGYYTGKAEDLAKSIDNKVDKTDLQNYAKKTDIMEFIKSVDADNKYNTKKEFDKLKHIATTELILSGNDLVFKENDVIKRINLPVNNSGGGLTEGQVKSIIDRDYKPSIDSKVEKSELDNYAKKSEITDFITETKADSKYQVKGNYATQTELNTKLDKVTYQQDIATLNSSIGSKQDKATAVKIEDVKAEIQKIVGTAPEALNTLQEIAEALGNDPNKINTILTQLGLKADKTDLNTLKEKTITEVIFENNKIKYKENGLSKEIDLSSYVNPSNQDIETIVENKGNTLYEVKDNTIVKNLTYDNLSKKITYKMNNENKEIDLPSLKGKDGISLDFNWDGTKLGIKKSTENSYTYVELKGSQGTNGVGIKEISLTGNNLNIKLDTDEIKTVTLPLLKGEQGVKGNDGVGITNITSSGTELTVSLTDGSNKKFNIPTIKGDKGENGLNGAKGLDGVGIKNITQQGKKINVELTNNTNKEFNIPEQELPNGSTLLKKIVDEGQQNDFTKLKGKLDIKEPDLSSYLKTEDFNTKFLEEFEKNCVVLTKSEYEALPQKDPHKFYLIKKG</sequence>
<protein>
    <submittedName>
        <fullName evidence="2">Uncharacterized protein</fullName>
    </submittedName>
</protein>
<evidence type="ECO:0000256" key="1">
    <source>
        <dbReference type="SAM" id="MobiDB-lite"/>
    </source>
</evidence>
<feature type="region of interest" description="Disordered" evidence="1">
    <location>
        <begin position="194"/>
        <end position="213"/>
    </location>
</feature>
<accession>A0A8S5R6K1</accession>
<feature type="region of interest" description="Disordered" evidence="1">
    <location>
        <begin position="145"/>
        <end position="179"/>
    </location>
</feature>
<evidence type="ECO:0000313" key="2">
    <source>
        <dbReference type="EMBL" id="DAE26612.1"/>
    </source>
</evidence>
<reference evidence="2" key="1">
    <citation type="journal article" date="2021" name="Proc. Natl. Acad. Sci. U.S.A.">
        <title>A Catalog of Tens of Thousands of Viruses from Human Metagenomes Reveals Hidden Associations with Chronic Diseases.</title>
        <authorList>
            <person name="Tisza M.J."/>
            <person name="Buck C.B."/>
        </authorList>
    </citation>
    <scope>NUCLEOTIDE SEQUENCE</scope>
    <source>
        <strain evidence="2">CtaCq7</strain>
    </source>
</reference>
<proteinExistence type="predicted"/>
<dbReference type="EMBL" id="BK015821">
    <property type="protein sequence ID" value="DAE26612.1"/>
    <property type="molecule type" value="Genomic_DNA"/>
</dbReference>
<organism evidence="2">
    <name type="scientific">Ackermannviridae sp. ctaCq7</name>
    <dbReference type="NCBI Taxonomy" id="2827294"/>
    <lineage>
        <taxon>Viruses</taxon>
        <taxon>Duplodnaviria</taxon>
        <taxon>Heunggongvirae</taxon>
        <taxon>Uroviricota</taxon>
        <taxon>Caudoviricetes</taxon>
        <taxon>Pantevenvirales</taxon>
        <taxon>Ackermannviridae</taxon>
    </lineage>
</organism>